<dbReference type="SUPFAM" id="SSF54506">
    <property type="entry name" value="Diaminopimelate epimerase-like"/>
    <property type="match status" value="1"/>
</dbReference>
<evidence type="ECO:0000313" key="3">
    <source>
        <dbReference type="EMBL" id="NHT78014.1"/>
    </source>
</evidence>
<dbReference type="GO" id="GO:0016853">
    <property type="term" value="F:isomerase activity"/>
    <property type="evidence" value="ECO:0007669"/>
    <property type="project" value="TreeGrafter"/>
</dbReference>
<name>A0AA43ZHZ9_9HYPH</name>
<dbReference type="Proteomes" id="UP001155840">
    <property type="component" value="Unassembled WGS sequence"/>
</dbReference>
<dbReference type="PIRSF" id="PIRSF016184">
    <property type="entry name" value="PhzC_PhzF"/>
    <property type="match status" value="1"/>
</dbReference>
<feature type="active site" evidence="2">
    <location>
        <position position="47"/>
    </location>
</feature>
<dbReference type="AlphaFoldDB" id="A0AA43ZHZ9"/>
<sequence>MTQFDYVTLDVFTKERFRGNPLAVIADARGLDSETMQAIAREFNYSEITFVLPPANPENTAEVRIFTPTMELPFAGHPNVGTAFALARAGHVFGKPVGDRLRFEERAGIVEVTVERDAGGAATGASIQAPQMLTVADGLSVDTLGPMIGLAPAKIATGNHAPLFLSVALPFLVAELPDLDTLAAAHPDTSLFSAAEAGVDPVDGRLSVFLYVRSAENPLSLRARMFAPLDNIAEDPATGSASAALAAYLATTVASVPETVDLTIDQGVEMGRASHIRLRVSMSDGKPGSVLVIGDCVEVMRGTLTV</sequence>
<reference evidence="3" key="1">
    <citation type="submission" date="2020-03" db="EMBL/GenBank/DDBJ databases">
        <title>Ferranicluibacter endophyticum gen. nov., sp. nov., a new genus isolated from Rubus ulmifolius Schott. stem.</title>
        <authorList>
            <person name="Roca-Couso R."/>
            <person name="Flores-Felix J.D."/>
            <person name="Igual J.M."/>
            <person name="Rivas R."/>
        </authorList>
    </citation>
    <scope>NUCLEOTIDE SEQUENCE</scope>
    <source>
        <strain evidence="3">CRRU44</strain>
    </source>
</reference>
<accession>A0AA43ZHZ9</accession>
<protein>
    <submittedName>
        <fullName evidence="3">PhzF family phenazine biosynthesis protein</fullName>
    </submittedName>
</protein>
<proteinExistence type="inferred from homology"/>
<keyword evidence="4" id="KW-1185">Reference proteome</keyword>
<evidence type="ECO:0000313" key="4">
    <source>
        <dbReference type="Proteomes" id="UP001155840"/>
    </source>
</evidence>
<dbReference type="Gene3D" id="3.10.310.10">
    <property type="entry name" value="Diaminopimelate Epimerase, Chain A, domain 1"/>
    <property type="match status" value="2"/>
</dbReference>
<comment type="caution">
    <text evidence="3">The sequence shown here is derived from an EMBL/GenBank/DDBJ whole genome shotgun (WGS) entry which is preliminary data.</text>
</comment>
<dbReference type="RefSeq" id="WP_167130460.1">
    <property type="nucleotide sequence ID" value="NZ_JAANCM010000012.1"/>
</dbReference>
<dbReference type="EMBL" id="JAANCM010000012">
    <property type="protein sequence ID" value="NHT78014.1"/>
    <property type="molecule type" value="Genomic_DNA"/>
</dbReference>
<dbReference type="PANTHER" id="PTHR13774">
    <property type="entry name" value="PHENAZINE BIOSYNTHESIS PROTEIN"/>
    <property type="match status" value="1"/>
</dbReference>
<evidence type="ECO:0000256" key="1">
    <source>
        <dbReference type="ARBA" id="ARBA00008270"/>
    </source>
</evidence>
<dbReference type="GO" id="GO:0005737">
    <property type="term" value="C:cytoplasm"/>
    <property type="evidence" value="ECO:0007669"/>
    <property type="project" value="TreeGrafter"/>
</dbReference>
<dbReference type="Pfam" id="PF02567">
    <property type="entry name" value="PhzC-PhzF"/>
    <property type="match status" value="1"/>
</dbReference>
<dbReference type="NCBIfam" id="TIGR00654">
    <property type="entry name" value="PhzF_family"/>
    <property type="match status" value="1"/>
</dbReference>
<evidence type="ECO:0000256" key="2">
    <source>
        <dbReference type="PIRSR" id="PIRSR016184-1"/>
    </source>
</evidence>
<dbReference type="PANTHER" id="PTHR13774:SF32">
    <property type="entry name" value="ANTISENSE-ENHANCING SEQUENCE 1"/>
    <property type="match status" value="1"/>
</dbReference>
<dbReference type="InterPro" id="IPR003719">
    <property type="entry name" value="Phenazine_PhzF-like"/>
</dbReference>
<comment type="similarity">
    <text evidence="1">Belongs to the PhzF family.</text>
</comment>
<organism evidence="3 4">
    <name type="scientific">Ferranicluibacter rubi</name>
    <dbReference type="NCBI Taxonomy" id="2715133"/>
    <lineage>
        <taxon>Bacteria</taxon>
        <taxon>Pseudomonadati</taxon>
        <taxon>Pseudomonadota</taxon>
        <taxon>Alphaproteobacteria</taxon>
        <taxon>Hyphomicrobiales</taxon>
        <taxon>Rhizobiaceae</taxon>
        <taxon>Ferranicluibacter</taxon>
    </lineage>
</organism>
<gene>
    <name evidence="3" type="ORF">G8E10_20130</name>
</gene>